<comment type="caution">
    <text evidence="12">The sequence shown here is derived from an EMBL/GenBank/DDBJ whole genome shotgun (WGS) entry which is preliminary data.</text>
</comment>
<sequence>MTHRLTFGRPAPGAERTPRGWEWRWTGAAVMGILNVTPDSFSDGGRHAALQDALAAAQAMREAGVVILDIGGESTRPGAAPVPAHEELDRVLPVIRALRSADVLLSVDTMKPEVAAGALRAGAHLINDVTGLRDPQMRRVCAEAGAPACVMHMQGDPQTMQAAPHYADVVAEVHGYLRAQAREALDAGVPDVLLDPGIGFGKTLEHNLSLLRALPDLTAGPHPVLIGASRKRLIDFMASVPHAADRDPGTLALHLHAARCGAAVVRAHAAAAHVQALRVQAALSGGDRTRPPGPQRTLDSGVMHHTDTERA</sequence>
<protein>
    <recommendedName>
        <fullName evidence="4 9">Dihydropteroate synthase</fullName>
        <shortName evidence="9">DHPS</shortName>
        <ecNumber evidence="4 9">2.5.1.15</ecNumber>
    </recommendedName>
    <alternativeName>
        <fullName evidence="9">Dihydropteroate pyrophosphorylase</fullName>
    </alternativeName>
</protein>
<feature type="region of interest" description="Disordered" evidence="10">
    <location>
        <begin position="283"/>
        <end position="311"/>
    </location>
</feature>
<dbReference type="SUPFAM" id="SSF51717">
    <property type="entry name" value="Dihydropteroate synthetase-like"/>
    <property type="match status" value="1"/>
</dbReference>
<evidence type="ECO:0000256" key="2">
    <source>
        <dbReference type="ARBA" id="ARBA00001946"/>
    </source>
</evidence>
<evidence type="ECO:0000256" key="4">
    <source>
        <dbReference type="ARBA" id="ARBA00012458"/>
    </source>
</evidence>
<dbReference type="Pfam" id="PF00809">
    <property type="entry name" value="Pterin_bind"/>
    <property type="match status" value="1"/>
</dbReference>
<keyword evidence="5 9" id="KW-0808">Transferase</keyword>
<evidence type="ECO:0000313" key="13">
    <source>
        <dbReference type="Proteomes" id="UP001423409"/>
    </source>
</evidence>
<dbReference type="EC" id="2.5.1.15" evidence="4 9"/>
<dbReference type="PROSITE" id="PS00792">
    <property type="entry name" value="DHPS_1"/>
    <property type="match status" value="1"/>
</dbReference>
<evidence type="ECO:0000256" key="8">
    <source>
        <dbReference type="ARBA" id="ARBA00022909"/>
    </source>
</evidence>
<dbReference type="PROSITE" id="PS00793">
    <property type="entry name" value="DHPS_2"/>
    <property type="match status" value="1"/>
</dbReference>
<evidence type="ECO:0000256" key="3">
    <source>
        <dbReference type="ARBA" id="ARBA00004763"/>
    </source>
</evidence>
<comment type="catalytic activity">
    <reaction evidence="1">
        <text>(7,8-dihydropterin-6-yl)methyl diphosphate + 4-aminobenzoate = 7,8-dihydropteroate + diphosphate</text>
        <dbReference type="Rhea" id="RHEA:19949"/>
        <dbReference type="ChEBI" id="CHEBI:17836"/>
        <dbReference type="ChEBI" id="CHEBI:17839"/>
        <dbReference type="ChEBI" id="CHEBI:33019"/>
        <dbReference type="ChEBI" id="CHEBI:72950"/>
        <dbReference type="EC" id="2.5.1.15"/>
    </reaction>
</comment>
<name>A0ABP9U881_9DEIO</name>
<keyword evidence="8 9" id="KW-0289">Folate biosynthesis</keyword>
<evidence type="ECO:0000256" key="10">
    <source>
        <dbReference type="SAM" id="MobiDB-lite"/>
    </source>
</evidence>
<organism evidence="12 13">
    <name type="scientific">Deinococcus caeni</name>
    <dbReference type="NCBI Taxonomy" id="569127"/>
    <lineage>
        <taxon>Bacteria</taxon>
        <taxon>Thermotogati</taxon>
        <taxon>Deinococcota</taxon>
        <taxon>Deinococci</taxon>
        <taxon>Deinococcales</taxon>
        <taxon>Deinococcaceae</taxon>
        <taxon>Deinococcus</taxon>
    </lineage>
</organism>
<dbReference type="RefSeq" id="WP_345441595.1">
    <property type="nucleotide sequence ID" value="NZ_BAABQU010000005.1"/>
</dbReference>
<evidence type="ECO:0000256" key="7">
    <source>
        <dbReference type="ARBA" id="ARBA00022842"/>
    </source>
</evidence>
<accession>A0ABP9U881</accession>
<dbReference type="InterPro" id="IPR000489">
    <property type="entry name" value="Pterin-binding_dom"/>
</dbReference>
<evidence type="ECO:0000256" key="6">
    <source>
        <dbReference type="ARBA" id="ARBA00022723"/>
    </source>
</evidence>
<evidence type="ECO:0000313" key="12">
    <source>
        <dbReference type="EMBL" id="GAA5439026.1"/>
    </source>
</evidence>
<dbReference type="Proteomes" id="UP001423409">
    <property type="component" value="Unassembled WGS sequence"/>
</dbReference>
<keyword evidence="13" id="KW-1185">Reference proteome</keyword>
<evidence type="ECO:0000259" key="11">
    <source>
        <dbReference type="PROSITE" id="PS50972"/>
    </source>
</evidence>
<dbReference type="PANTHER" id="PTHR20941">
    <property type="entry name" value="FOLATE SYNTHESIS PROTEINS"/>
    <property type="match status" value="1"/>
</dbReference>
<comment type="pathway">
    <text evidence="3 9">Cofactor biosynthesis; tetrahydrofolate biosynthesis; 7,8-dihydrofolate from 2-amino-4-hydroxy-6-hydroxymethyl-7,8-dihydropteridine diphosphate and 4-aminobenzoate: step 1/2.</text>
</comment>
<keyword evidence="6 9" id="KW-0479">Metal-binding</keyword>
<dbReference type="InterPro" id="IPR011005">
    <property type="entry name" value="Dihydropteroate_synth-like_sf"/>
</dbReference>
<dbReference type="NCBIfam" id="TIGR01496">
    <property type="entry name" value="DHPS"/>
    <property type="match status" value="1"/>
</dbReference>
<dbReference type="InterPro" id="IPR045031">
    <property type="entry name" value="DHP_synth-like"/>
</dbReference>
<dbReference type="PANTHER" id="PTHR20941:SF1">
    <property type="entry name" value="FOLIC ACID SYNTHESIS PROTEIN FOL1"/>
    <property type="match status" value="1"/>
</dbReference>
<comment type="function">
    <text evidence="9">Catalyzes the condensation of para-aminobenzoate (pABA) with 6-hydroxymethyl-7,8-dihydropterin diphosphate (DHPt-PP) to form 7,8-dihydropteroate (H2Pte), the immediate precursor of folate derivatives.</text>
</comment>
<feature type="compositionally biased region" description="Basic and acidic residues" evidence="10">
    <location>
        <begin position="302"/>
        <end position="311"/>
    </location>
</feature>
<keyword evidence="7 9" id="KW-0460">Magnesium</keyword>
<comment type="cofactor">
    <cofactor evidence="2 9">
        <name>Mg(2+)</name>
        <dbReference type="ChEBI" id="CHEBI:18420"/>
    </cofactor>
</comment>
<evidence type="ECO:0000256" key="9">
    <source>
        <dbReference type="RuleBase" id="RU361205"/>
    </source>
</evidence>
<comment type="similarity">
    <text evidence="9">Belongs to the DHPS family.</text>
</comment>
<proteinExistence type="inferred from homology"/>
<evidence type="ECO:0000256" key="5">
    <source>
        <dbReference type="ARBA" id="ARBA00022679"/>
    </source>
</evidence>
<gene>
    <name evidence="12" type="primary">folP</name>
    <name evidence="12" type="ORF">Dcae01_00521</name>
</gene>
<feature type="domain" description="Pterin-binding" evidence="11">
    <location>
        <begin position="28"/>
        <end position="278"/>
    </location>
</feature>
<evidence type="ECO:0000256" key="1">
    <source>
        <dbReference type="ARBA" id="ARBA00000012"/>
    </source>
</evidence>
<dbReference type="CDD" id="cd00739">
    <property type="entry name" value="DHPS"/>
    <property type="match status" value="1"/>
</dbReference>
<dbReference type="InterPro" id="IPR006390">
    <property type="entry name" value="DHP_synth_dom"/>
</dbReference>
<dbReference type="Gene3D" id="3.20.20.20">
    <property type="entry name" value="Dihydropteroate synthase-like"/>
    <property type="match status" value="1"/>
</dbReference>
<dbReference type="PROSITE" id="PS50972">
    <property type="entry name" value="PTERIN_BINDING"/>
    <property type="match status" value="1"/>
</dbReference>
<reference evidence="12 13" key="1">
    <citation type="submission" date="2024-02" db="EMBL/GenBank/DDBJ databases">
        <title>Deinococcus caeni NBRC 101312.</title>
        <authorList>
            <person name="Ichikawa N."/>
            <person name="Katano-Makiyama Y."/>
            <person name="Hidaka K."/>
        </authorList>
    </citation>
    <scope>NUCLEOTIDE SEQUENCE [LARGE SCALE GENOMIC DNA]</scope>
    <source>
        <strain evidence="12 13">NBRC 101312</strain>
    </source>
</reference>
<dbReference type="EMBL" id="BAABQU010000005">
    <property type="protein sequence ID" value="GAA5439026.1"/>
    <property type="molecule type" value="Genomic_DNA"/>
</dbReference>